<feature type="transmembrane region" description="Helical" evidence="11">
    <location>
        <begin position="214"/>
        <end position="235"/>
    </location>
</feature>
<dbReference type="InterPro" id="IPR004387">
    <property type="entry name" value="Pept_M50_Zn"/>
</dbReference>
<dbReference type="Pfam" id="PF02163">
    <property type="entry name" value="Peptidase_M50"/>
    <property type="match status" value="1"/>
</dbReference>
<dbReference type="GO" id="GO:0006508">
    <property type="term" value="P:proteolysis"/>
    <property type="evidence" value="ECO:0007669"/>
    <property type="project" value="UniProtKB-KW"/>
</dbReference>
<keyword evidence="10 11" id="KW-0472">Membrane</keyword>
<comment type="similarity">
    <text evidence="3">Belongs to the peptidase M50B family.</text>
</comment>
<evidence type="ECO:0000313" key="13">
    <source>
        <dbReference type="EMBL" id="HHM68455.1"/>
    </source>
</evidence>
<feature type="transmembrane region" description="Helical" evidence="11">
    <location>
        <begin position="89"/>
        <end position="111"/>
    </location>
</feature>
<keyword evidence="8 11" id="KW-1133">Transmembrane helix</keyword>
<feature type="transmembrane region" description="Helical" evidence="11">
    <location>
        <begin position="117"/>
        <end position="139"/>
    </location>
</feature>
<proteinExistence type="inferred from homology"/>
<dbReference type="GO" id="GO:0016020">
    <property type="term" value="C:membrane"/>
    <property type="evidence" value="ECO:0007669"/>
    <property type="project" value="UniProtKB-SubCell"/>
</dbReference>
<evidence type="ECO:0000256" key="9">
    <source>
        <dbReference type="ARBA" id="ARBA00023049"/>
    </source>
</evidence>
<dbReference type="GO" id="GO:0004222">
    <property type="term" value="F:metalloendopeptidase activity"/>
    <property type="evidence" value="ECO:0007669"/>
    <property type="project" value="InterPro"/>
</dbReference>
<name>A0A7C5VK72_9DEIN</name>
<keyword evidence="9" id="KW-0482">Metalloprotease</keyword>
<keyword evidence="4" id="KW-0645">Protease</keyword>
<evidence type="ECO:0000256" key="2">
    <source>
        <dbReference type="ARBA" id="ARBA00004141"/>
    </source>
</evidence>
<organism evidence="13">
    <name type="scientific">Thermus caliditerrae</name>
    <dbReference type="NCBI Taxonomy" id="1330700"/>
    <lineage>
        <taxon>Bacteria</taxon>
        <taxon>Thermotogati</taxon>
        <taxon>Deinococcota</taxon>
        <taxon>Deinococci</taxon>
        <taxon>Thermales</taxon>
        <taxon>Thermaceae</taxon>
        <taxon>Thermus</taxon>
    </lineage>
</organism>
<reference evidence="13" key="1">
    <citation type="journal article" date="2020" name="mSystems">
        <title>Genome- and Community-Level Interaction Insights into Carbon Utilization and Element Cycling Functions of Hydrothermarchaeota in Hydrothermal Sediment.</title>
        <authorList>
            <person name="Zhou Z."/>
            <person name="Liu Y."/>
            <person name="Xu W."/>
            <person name="Pan J."/>
            <person name="Luo Z.H."/>
            <person name="Li M."/>
        </authorList>
    </citation>
    <scope>NUCLEOTIDE SEQUENCE [LARGE SCALE GENOMIC DNA]</scope>
    <source>
        <strain evidence="13">SpSt-1071</strain>
    </source>
</reference>
<evidence type="ECO:0000256" key="6">
    <source>
        <dbReference type="ARBA" id="ARBA00022801"/>
    </source>
</evidence>
<evidence type="ECO:0000256" key="5">
    <source>
        <dbReference type="ARBA" id="ARBA00022692"/>
    </source>
</evidence>
<evidence type="ECO:0000259" key="12">
    <source>
        <dbReference type="Pfam" id="PF02163"/>
    </source>
</evidence>
<evidence type="ECO:0000256" key="3">
    <source>
        <dbReference type="ARBA" id="ARBA00007931"/>
    </source>
</evidence>
<keyword evidence="6" id="KW-0378">Hydrolase</keyword>
<sequence length="240" mass="25656">MVELSKGLVLLLMVYLVLGVHELGHLWAMRRLGVKVALLALGAPPWIARFPWGGMEVRLGLLPLAAFVQAAPGEEVRLRGFPLREQATVFLAGPLANFLGALAGAALLGVVLGLPAFFRGVEVLLTFPLILPGALWQFLSGSAPAEGAGFLGFLREGSQVVGLGFEGVVALFVALNVVLGWFNLLPLLPLDGGQALWAWARERFGERVLRLEAWILWAGVGFLLATLLVGIGYDLGVFGR</sequence>
<dbReference type="AlphaFoldDB" id="A0A7C5VK72"/>
<evidence type="ECO:0000256" key="1">
    <source>
        <dbReference type="ARBA" id="ARBA00001947"/>
    </source>
</evidence>
<dbReference type="InterPro" id="IPR008915">
    <property type="entry name" value="Peptidase_M50"/>
</dbReference>
<feature type="transmembrane region" description="Helical" evidence="11">
    <location>
        <begin position="7"/>
        <end position="28"/>
    </location>
</feature>
<keyword evidence="5 11" id="KW-0812">Transmembrane</keyword>
<feature type="domain" description="Peptidase M50" evidence="12">
    <location>
        <begin position="10"/>
        <end position="225"/>
    </location>
</feature>
<feature type="transmembrane region" description="Helical" evidence="11">
    <location>
        <begin position="160"/>
        <end position="182"/>
    </location>
</feature>
<accession>A0A7C5VK72</accession>
<evidence type="ECO:0000256" key="7">
    <source>
        <dbReference type="ARBA" id="ARBA00022833"/>
    </source>
</evidence>
<evidence type="ECO:0000256" key="8">
    <source>
        <dbReference type="ARBA" id="ARBA00022989"/>
    </source>
</evidence>
<dbReference type="EMBL" id="DRXE01000256">
    <property type="protein sequence ID" value="HHM68455.1"/>
    <property type="molecule type" value="Genomic_DNA"/>
</dbReference>
<evidence type="ECO:0000256" key="11">
    <source>
        <dbReference type="SAM" id="Phobius"/>
    </source>
</evidence>
<evidence type="ECO:0000256" key="10">
    <source>
        <dbReference type="ARBA" id="ARBA00023136"/>
    </source>
</evidence>
<protein>
    <recommendedName>
        <fullName evidence="12">Peptidase M50 domain-containing protein</fullName>
    </recommendedName>
</protein>
<evidence type="ECO:0000256" key="4">
    <source>
        <dbReference type="ARBA" id="ARBA00022670"/>
    </source>
</evidence>
<gene>
    <name evidence="13" type="ORF">ENM28_07120</name>
</gene>
<dbReference type="PANTHER" id="PTHR42837:SF2">
    <property type="entry name" value="MEMBRANE METALLOPROTEASE ARASP2, CHLOROPLASTIC-RELATED"/>
    <property type="match status" value="1"/>
</dbReference>
<keyword evidence="7" id="KW-0862">Zinc</keyword>
<comment type="cofactor">
    <cofactor evidence="1">
        <name>Zn(2+)</name>
        <dbReference type="ChEBI" id="CHEBI:29105"/>
    </cofactor>
</comment>
<comment type="subcellular location">
    <subcellularLocation>
        <location evidence="2">Membrane</location>
        <topology evidence="2">Multi-pass membrane protein</topology>
    </subcellularLocation>
</comment>
<dbReference type="PANTHER" id="PTHR42837">
    <property type="entry name" value="REGULATOR OF SIGMA-E PROTEASE RSEP"/>
    <property type="match status" value="1"/>
</dbReference>
<comment type="caution">
    <text evidence="13">The sequence shown here is derived from an EMBL/GenBank/DDBJ whole genome shotgun (WGS) entry which is preliminary data.</text>
</comment>